<dbReference type="EMBL" id="BMAO01031381">
    <property type="protein sequence ID" value="GFQ74613.1"/>
    <property type="molecule type" value="Genomic_DNA"/>
</dbReference>
<evidence type="ECO:0000313" key="1">
    <source>
        <dbReference type="EMBL" id="GFQ74613.1"/>
    </source>
</evidence>
<dbReference type="AlphaFoldDB" id="A0A8X6KKG8"/>
<proteinExistence type="predicted"/>
<organism evidence="1 2">
    <name type="scientific">Trichonephila clavata</name>
    <name type="common">Joro spider</name>
    <name type="synonym">Nephila clavata</name>
    <dbReference type="NCBI Taxonomy" id="2740835"/>
    <lineage>
        <taxon>Eukaryota</taxon>
        <taxon>Metazoa</taxon>
        <taxon>Ecdysozoa</taxon>
        <taxon>Arthropoda</taxon>
        <taxon>Chelicerata</taxon>
        <taxon>Arachnida</taxon>
        <taxon>Araneae</taxon>
        <taxon>Araneomorphae</taxon>
        <taxon>Entelegynae</taxon>
        <taxon>Araneoidea</taxon>
        <taxon>Nephilidae</taxon>
        <taxon>Trichonephila</taxon>
    </lineage>
</organism>
<dbReference type="Proteomes" id="UP000887116">
    <property type="component" value="Unassembled WGS sequence"/>
</dbReference>
<name>A0A8X6KKG8_TRICU</name>
<gene>
    <name evidence="1" type="primary">POLX_2033</name>
    <name evidence="1" type="ORF">TNCT_381431</name>
</gene>
<sequence>MINPNPVSTPIEKGTITTNNSVSLSADVPSREAVGSLMFLAIVTRPDIADAVGVLSQVFDKPQQIHWTMEKRIPSNIQAAKEAIWLNNLLEELCCGTSVPSLQMDNQSAIRLVKNPEFHNRTKYFDIRCKFIREQYKNKQLNVINCSSEVQAADILAKTLAEDRFLKLKLMLGMYKFGN</sequence>
<dbReference type="OrthoDB" id="6436874at2759"/>
<reference evidence="1" key="1">
    <citation type="submission" date="2020-07" db="EMBL/GenBank/DDBJ databases">
        <title>Multicomponent nature underlies the extraordinary mechanical properties of spider dragline silk.</title>
        <authorList>
            <person name="Kono N."/>
            <person name="Nakamura H."/>
            <person name="Mori M."/>
            <person name="Yoshida Y."/>
            <person name="Ohtoshi R."/>
            <person name="Malay A.D."/>
            <person name="Moran D.A.P."/>
            <person name="Tomita M."/>
            <person name="Numata K."/>
            <person name="Arakawa K."/>
        </authorList>
    </citation>
    <scope>NUCLEOTIDE SEQUENCE</scope>
</reference>
<comment type="caution">
    <text evidence="1">The sequence shown here is derived from an EMBL/GenBank/DDBJ whole genome shotgun (WGS) entry which is preliminary data.</text>
</comment>
<keyword evidence="2" id="KW-1185">Reference proteome</keyword>
<evidence type="ECO:0000313" key="2">
    <source>
        <dbReference type="Proteomes" id="UP000887116"/>
    </source>
</evidence>
<protein>
    <submittedName>
        <fullName evidence="1">Retrovirus-related Pol polyprotein from transposon TNT 1-94</fullName>
    </submittedName>
</protein>
<accession>A0A8X6KKG8</accession>
<dbReference type="CDD" id="cd09272">
    <property type="entry name" value="RNase_HI_RT_Ty1"/>
    <property type="match status" value="1"/>
</dbReference>
<dbReference type="PANTHER" id="PTHR11439:SF483">
    <property type="entry name" value="PEPTIDE SYNTHASE GLIP-LIKE, PUTATIVE (AFU_ORTHOLOGUE AFUA_3G12920)-RELATED"/>
    <property type="match status" value="1"/>
</dbReference>
<dbReference type="PANTHER" id="PTHR11439">
    <property type="entry name" value="GAG-POL-RELATED RETROTRANSPOSON"/>
    <property type="match status" value="1"/>
</dbReference>